<accession>A0A1D8GI88</accession>
<keyword evidence="1" id="KW-0813">Transport</keyword>
<feature type="domain" description="ABC transporter" evidence="5">
    <location>
        <begin position="250"/>
        <end position="478"/>
    </location>
</feature>
<dbReference type="InterPro" id="IPR003439">
    <property type="entry name" value="ABC_transporter-like_ATP-bd"/>
</dbReference>
<dbReference type="InterPro" id="IPR050107">
    <property type="entry name" value="ABC_carbohydrate_import_ATPase"/>
</dbReference>
<proteinExistence type="predicted"/>
<keyword evidence="3" id="KW-0547">Nucleotide-binding</keyword>
<evidence type="ECO:0000256" key="1">
    <source>
        <dbReference type="ARBA" id="ARBA00022448"/>
    </source>
</evidence>
<feature type="domain" description="ABC transporter" evidence="5">
    <location>
        <begin position="6"/>
        <end position="241"/>
    </location>
</feature>
<keyword evidence="7" id="KW-1185">Reference proteome</keyword>
<dbReference type="GO" id="GO:0016887">
    <property type="term" value="F:ATP hydrolysis activity"/>
    <property type="evidence" value="ECO:0007669"/>
    <property type="project" value="InterPro"/>
</dbReference>
<evidence type="ECO:0000313" key="7">
    <source>
        <dbReference type="Proteomes" id="UP000095743"/>
    </source>
</evidence>
<dbReference type="OrthoDB" id="2078674at2"/>
<gene>
    <name evidence="6" type="ORF">Gferi_14190</name>
</gene>
<keyword evidence="2" id="KW-0677">Repeat</keyword>
<dbReference type="GO" id="GO:0005524">
    <property type="term" value="F:ATP binding"/>
    <property type="evidence" value="ECO:0007669"/>
    <property type="project" value="UniProtKB-KW"/>
</dbReference>
<sequence length="478" mass="55228">MREELLRIENVTRRIDGITYLDNINFHVFKGEIMGLMPLNNHGKRQLIELISQNVSINFGRIYFNEELVNYYEHSNMTNNKVYTIDKETKLVEDLRVTDNINVLNHNFHDHIIREKKLKVKTDALLKALGIKIETHAYVSELSIFEKTIIELIKAVINGAQLVILNELSSFLSIEELADFQKLIRYYTQQGISFLYMANHHEEAFKICDRACLLENGRIIKVIDKKDFSDAILKPYIISFSNNTGLNEPREDSGIFEFRNFVTENLKGISFSVKRSECVTILDINNKGIQDIVEMFNGSSQPVDGEILLDNHSVAPMNATNLLLNKVVFIPENPVKKTLFYNMSYLENLTFLIDYKLNKSIISKKILKNVKEEYRAIVGNDVDARDLAGLDVKSLYDLVYYRIHIFNPKVVFIMQPFTDADMYLRGRIIELINKLKKKGIVVIILAVNISDTLTVSDRLLVMEDGRLLKNYDKKELDL</sequence>
<dbReference type="RefSeq" id="WP_069977570.1">
    <property type="nucleotide sequence ID" value="NZ_CP017269.1"/>
</dbReference>
<organism evidence="6 7">
    <name type="scientific">Geosporobacter ferrireducens</name>
    <dbReference type="NCBI Taxonomy" id="1424294"/>
    <lineage>
        <taxon>Bacteria</taxon>
        <taxon>Bacillati</taxon>
        <taxon>Bacillota</taxon>
        <taxon>Clostridia</taxon>
        <taxon>Peptostreptococcales</taxon>
        <taxon>Thermotaleaceae</taxon>
        <taxon>Geosporobacter</taxon>
    </lineage>
</organism>
<dbReference type="AlphaFoldDB" id="A0A1D8GI88"/>
<reference evidence="6 7" key="1">
    <citation type="submission" date="2016-09" db="EMBL/GenBank/DDBJ databases">
        <title>Genomic analysis reveals versatility of anaerobic energy metabolism of Geosporobacter ferrireducens IRF9 of phylum Firmicutes.</title>
        <authorList>
            <person name="Kim S.-J."/>
        </authorList>
    </citation>
    <scope>NUCLEOTIDE SEQUENCE [LARGE SCALE GENOMIC DNA]</scope>
    <source>
        <strain evidence="6 7">IRF9</strain>
    </source>
</reference>
<evidence type="ECO:0000313" key="6">
    <source>
        <dbReference type="EMBL" id="AOT70619.1"/>
    </source>
</evidence>
<dbReference type="PANTHER" id="PTHR43790:SF9">
    <property type="entry name" value="GALACTOFURANOSE TRANSPORTER ATP-BINDING PROTEIN YTFR"/>
    <property type="match status" value="1"/>
</dbReference>
<dbReference type="SUPFAM" id="SSF52540">
    <property type="entry name" value="P-loop containing nucleoside triphosphate hydrolases"/>
    <property type="match status" value="2"/>
</dbReference>
<dbReference type="EMBL" id="CP017269">
    <property type="protein sequence ID" value="AOT70619.1"/>
    <property type="molecule type" value="Genomic_DNA"/>
</dbReference>
<protein>
    <recommendedName>
        <fullName evidence="5">ABC transporter domain-containing protein</fullName>
    </recommendedName>
</protein>
<dbReference type="PROSITE" id="PS50893">
    <property type="entry name" value="ABC_TRANSPORTER_2"/>
    <property type="match status" value="2"/>
</dbReference>
<name>A0A1D8GI88_9FIRM</name>
<dbReference type="Pfam" id="PF00005">
    <property type="entry name" value="ABC_tran"/>
    <property type="match status" value="1"/>
</dbReference>
<dbReference type="InterPro" id="IPR027417">
    <property type="entry name" value="P-loop_NTPase"/>
</dbReference>
<dbReference type="KEGG" id="gfe:Gferi_14190"/>
<evidence type="ECO:0000256" key="4">
    <source>
        <dbReference type="ARBA" id="ARBA00022840"/>
    </source>
</evidence>
<dbReference type="STRING" id="1424294.Gferi_14190"/>
<dbReference type="Gene3D" id="3.40.50.300">
    <property type="entry name" value="P-loop containing nucleotide triphosphate hydrolases"/>
    <property type="match status" value="2"/>
</dbReference>
<dbReference type="PANTHER" id="PTHR43790">
    <property type="entry name" value="CARBOHYDRATE TRANSPORT ATP-BINDING PROTEIN MG119-RELATED"/>
    <property type="match status" value="1"/>
</dbReference>
<dbReference type="Proteomes" id="UP000095743">
    <property type="component" value="Chromosome"/>
</dbReference>
<evidence type="ECO:0000256" key="3">
    <source>
        <dbReference type="ARBA" id="ARBA00022741"/>
    </source>
</evidence>
<evidence type="ECO:0000256" key="2">
    <source>
        <dbReference type="ARBA" id="ARBA00022737"/>
    </source>
</evidence>
<keyword evidence="4" id="KW-0067">ATP-binding</keyword>
<evidence type="ECO:0000259" key="5">
    <source>
        <dbReference type="PROSITE" id="PS50893"/>
    </source>
</evidence>